<dbReference type="InterPro" id="IPR039920">
    <property type="entry name" value="MMS19"/>
</dbReference>
<evidence type="ECO:0000313" key="8">
    <source>
        <dbReference type="Proteomes" id="UP000009170"/>
    </source>
</evidence>
<evidence type="ECO:0000256" key="3">
    <source>
        <dbReference type="ARBA" id="ARBA00023242"/>
    </source>
</evidence>
<keyword evidence="2" id="KW-0677">Repeat</keyword>
<dbReference type="STRING" id="70448.A0A096PC05"/>
<keyword evidence="4" id="KW-0227">DNA damage</keyword>
<dbReference type="GO" id="GO:0006281">
    <property type="term" value="P:DNA repair"/>
    <property type="evidence" value="ECO:0007669"/>
    <property type="project" value="UniProtKB-UniRule"/>
</dbReference>
<accession>A0A096PC05</accession>
<dbReference type="EMBL" id="CAID01000014">
    <property type="protein sequence ID" value="CEG02180.1"/>
    <property type="molecule type" value="Genomic_DNA"/>
</dbReference>
<feature type="domain" description="MMS19 N-terminal" evidence="6">
    <location>
        <begin position="41"/>
        <end position="313"/>
    </location>
</feature>
<dbReference type="GO" id="GO:0016226">
    <property type="term" value="P:iron-sulfur cluster assembly"/>
    <property type="evidence" value="ECO:0007669"/>
    <property type="project" value="UniProtKB-UniRule"/>
</dbReference>
<dbReference type="GeneID" id="9837797"/>
<dbReference type="PANTHER" id="PTHR12891:SF0">
    <property type="entry name" value="MMS19 NUCLEOTIDE EXCISION REPAIR PROTEIN HOMOLOG"/>
    <property type="match status" value="1"/>
</dbReference>
<evidence type="ECO:0000259" key="5">
    <source>
        <dbReference type="Pfam" id="PF12460"/>
    </source>
</evidence>
<feature type="domain" description="MMS19 C-terminal" evidence="5">
    <location>
        <begin position="719"/>
        <end position="1012"/>
    </location>
</feature>
<sequence>MDVHALARRCADASDDDADDACAATVASACARDRETMVRAVMGMESILCGTDARARRRATSILAAATARCVDDLDARGVDALCGFFGGRLGDHASCGAAARGAAASARRASERAVEEVSRALFTDARPQSLRQSDRESCLGLANALMRDERTARACARGAGEGDFGEAVARMVSAFDGEKDPRCVLALGEFWELMPRAFELCGEAAMKAYEENAEELYDVAASYFPVSFKPPRGDSVKISRRQLAEAVERAMTASPSFAPWAISHALESLNPSLGPGKMADAARAVRAMGEKWGRRVMEEYLDLIWRSMRAALSHPNATKMEEDDDPRATTPMAVMTTMFASDFGGGALSRAALTDQSVRDAEAALRRLASETASKGTCSMEVDGSDGCCGGGCGSGGDDDATTGRVVAASASRVLGAVAAATPALACEVIQVTLKRILDAAQISSDSTASKAAYASLILATPAIGGALDCCERNAEIGVRVSVMGDESDRLVRLFSSAALGEINAQNVSEVIILGLAGLHMMCKFPSGFGLASETARVAVTSNLLDAIVCDHADESEDDVDIRIERAVDALVAAVSHGDEKLTAAVSTGTVLRLADKISVDNVRSVSGERAIRTLVAIAHANEAIRSDVARLFCDVTREALSANNFEAASDLINAMCRDDDGVLTRFMSGANAQTACETLVDFCLDECDTSGSFAANGVRVVASAMANCNAEAQARLAARAFDIENDKPEMSCAVICGLRPDVVFDVSRLQDVLKSLVDRATTSTDHGMRAQLVAAACGSVVRKFPNIEFAMPSQDLSNQGVVLIHGACMRARVMRRDVSPEFEAVVSRLITALDVTLTNDTHAAKGAARALGMAVGFDAEQRMLALGLRPCTHANEMFLANQRFFTKIAPVLIASARGSVGEARLFCSYAATKLAGGVPASVALNEQFDLFPFLSDVLIALTTGSLGHDVSSTRTALDLVSARLSNPALGGGADVVELHAVSLIQALCDIAVERDGTMTMDIRERALDALFASSTLKFSVTFPVCDRALQAAEFACDDPKRRVRRSAARARQAWIALSSK</sequence>
<dbReference type="InterPro" id="IPR029240">
    <property type="entry name" value="MMS19_N"/>
</dbReference>
<evidence type="ECO:0000256" key="2">
    <source>
        <dbReference type="ARBA" id="ARBA00022737"/>
    </source>
</evidence>
<keyword evidence="4" id="KW-0234">DNA repair</keyword>
<dbReference type="InParanoid" id="A0A096PC05"/>
<comment type="function">
    <text evidence="4">Key component of the cytosolic iron-sulfur protein assembly (CIA) complex, a multiprotein complex that mediates the incorporation of iron-sulfur cluster into apoproteins specifically involved in DNA metabolism and genomic integrity. In the CIA complex, MMS19 acts as an adapter between early-acting CIA components and a subset of cellular target iron-sulfur proteins.</text>
</comment>
<dbReference type="Pfam" id="PF14500">
    <property type="entry name" value="MMS19_N"/>
    <property type="match status" value="1"/>
</dbReference>
<keyword evidence="8" id="KW-1185">Reference proteome</keyword>
<evidence type="ECO:0000256" key="4">
    <source>
        <dbReference type="RuleBase" id="RU367072"/>
    </source>
</evidence>
<dbReference type="Proteomes" id="UP000009170">
    <property type="component" value="Unassembled WGS sequence"/>
</dbReference>
<gene>
    <name evidence="7" type="ORF">OT_ostta14g02810</name>
</gene>
<dbReference type="GO" id="GO:0051604">
    <property type="term" value="P:protein maturation"/>
    <property type="evidence" value="ECO:0007669"/>
    <property type="project" value="UniProtKB-UniRule"/>
</dbReference>
<dbReference type="InterPro" id="IPR024687">
    <property type="entry name" value="MMS19_C"/>
</dbReference>
<dbReference type="InterPro" id="IPR016024">
    <property type="entry name" value="ARM-type_fold"/>
</dbReference>
<evidence type="ECO:0000256" key="1">
    <source>
        <dbReference type="ARBA" id="ARBA00004123"/>
    </source>
</evidence>
<reference evidence="7 8" key="2">
    <citation type="journal article" date="2014" name="BMC Genomics">
        <title>An improved genome of the model marine alga Ostreococcus tauri unfolds by assessing Illumina de novo assemblies.</title>
        <authorList>
            <person name="Blanc-Mathieu R."/>
            <person name="Verhelst B."/>
            <person name="Derelle E."/>
            <person name="Rombauts S."/>
            <person name="Bouget F.Y."/>
            <person name="Carre I."/>
            <person name="Chateau A."/>
            <person name="Eyre-Walker A."/>
            <person name="Grimsley N."/>
            <person name="Moreau H."/>
            <person name="Piegu B."/>
            <person name="Rivals E."/>
            <person name="Schackwitz W."/>
            <person name="Van de Peer Y."/>
            <person name="Piganeau G."/>
        </authorList>
    </citation>
    <scope>NUCLEOTIDE SEQUENCE [LARGE SCALE GENOMIC DNA]</scope>
    <source>
        <strain evidence="8">OTTH 0595 / CCAP 157/2 / RCC745</strain>
    </source>
</reference>
<keyword evidence="3 4" id="KW-0539">Nucleus</keyword>
<comment type="similarity">
    <text evidence="4">Belongs to the MET18/MMS19 family.</text>
</comment>
<dbReference type="FunCoup" id="A0A096PC05">
    <property type="interactions" value="1778"/>
</dbReference>
<organism evidence="7 8">
    <name type="scientific">Ostreococcus tauri</name>
    <name type="common">Marine green alga</name>
    <dbReference type="NCBI Taxonomy" id="70448"/>
    <lineage>
        <taxon>Eukaryota</taxon>
        <taxon>Viridiplantae</taxon>
        <taxon>Chlorophyta</taxon>
        <taxon>Mamiellophyceae</taxon>
        <taxon>Mamiellales</taxon>
        <taxon>Bathycoccaceae</taxon>
        <taxon>Ostreococcus</taxon>
    </lineage>
</organism>
<reference evidence="8" key="1">
    <citation type="journal article" date="2006" name="Proc. Natl. Acad. Sci. U.S.A.">
        <title>Genome analysis of the smallest free-living eukaryote Ostreococcus tauri unveils many unique features.</title>
        <authorList>
            <person name="Derelle E."/>
            <person name="Ferraz C."/>
            <person name="Rombauts S."/>
            <person name="Rouze P."/>
            <person name="Worden A.Z."/>
            <person name="Robbens S."/>
            <person name="Partensky F."/>
            <person name="Degroeve S."/>
            <person name="Echeynie S."/>
            <person name="Cooke R."/>
            <person name="Saeys Y."/>
            <person name="Wuyts J."/>
            <person name="Jabbari K."/>
            <person name="Bowler C."/>
            <person name="Panaud O."/>
            <person name="Piegu B."/>
            <person name="Ball S.G."/>
            <person name="Ral J.-P."/>
            <person name="Bouget F.-Y."/>
            <person name="Piganeau G."/>
            <person name="De Baets B."/>
            <person name="Picard A."/>
            <person name="Delseny M."/>
            <person name="Demaille J."/>
            <person name="Van de Peer Y."/>
            <person name="Moreau H."/>
        </authorList>
    </citation>
    <scope>NUCLEOTIDE SEQUENCE [LARGE SCALE GENOMIC DNA]</scope>
    <source>
        <strain evidence="8">OTTH 0595 / CCAP 157/2 / RCC745</strain>
    </source>
</reference>
<dbReference type="SUPFAM" id="SSF48371">
    <property type="entry name" value="ARM repeat"/>
    <property type="match status" value="1"/>
</dbReference>
<dbReference type="RefSeq" id="XP_003083112.2">
    <property type="nucleotide sequence ID" value="XM_003083064.2"/>
</dbReference>
<dbReference type="PANTHER" id="PTHR12891">
    <property type="entry name" value="DNA REPAIR/TRANSCRIPTION PROTEIN MET18/MMS19"/>
    <property type="match status" value="1"/>
</dbReference>
<dbReference type="AlphaFoldDB" id="A0A096PC05"/>
<dbReference type="OrthoDB" id="553056at2759"/>
<evidence type="ECO:0000313" key="7">
    <source>
        <dbReference type="EMBL" id="CEG02180.1"/>
    </source>
</evidence>
<comment type="caution">
    <text evidence="7">The sequence shown here is derived from an EMBL/GenBank/DDBJ whole genome shotgun (WGS) entry which is preliminary data.</text>
</comment>
<name>A0A096PC05_OSTTA</name>
<comment type="subcellular location">
    <subcellularLocation>
        <location evidence="1 4">Nucleus</location>
    </subcellularLocation>
</comment>
<evidence type="ECO:0000259" key="6">
    <source>
        <dbReference type="Pfam" id="PF14500"/>
    </source>
</evidence>
<dbReference type="GO" id="GO:0097361">
    <property type="term" value="C:cytosolic [4Fe-4S] assembly targeting complex"/>
    <property type="evidence" value="ECO:0007669"/>
    <property type="project" value="UniProtKB-UniRule"/>
</dbReference>
<dbReference type="Pfam" id="PF12460">
    <property type="entry name" value="MMS19_C"/>
    <property type="match status" value="1"/>
</dbReference>
<dbReference type="GO" id="GO:0005634">
    <property type="term" value="C:nucleus"/>
    <property type="evidence" value="ECO:0007669"/>
    <property type="project" value="UniProtKB-SubCell"/>
</dbReference>
<protein>
    <recommendedName>
        <fullName evidence="4">MMS19 nucleotide excision repair protein</fullName>
    </recommendedName>
</protein>
<dbReference type="KEGG" id="ota:OT_ostta14g02810"/>
<proteinExistence type="inferred from homology"/>